<proteinExistence type="predicted"/>
<feature type="non-terminal residue" evidence="2">
    <location>
        <position position="108"/>
    </location>
</feature>
<feature type="chain" id="PRO_5017982646" evidence="1">
    <location>
        <begin position="18"/>
        <end position="108"/>
    </location>
</feature>
<evidence type="ECO:0000313" key="3">
    <source>
        <dbReference type="Proteomes" id="UP000270094"/>
    </source>
</evidence>
<feature type="signal peptide" evidence="1">
    <location>
        <begin position="1"/>
        <end position="17"/>
    </location>
</feature>
<protein>
    <submittedName>
        <fullName evidence="2">Uncharacterized protein</fullName>
    </submittedName>
</protein>
<organism evidence="2 3">
    <name type="scientific">Strongylus vulgaris</name>
    <name type="common">Blood worm</name>
    <dbReference type="NCBI Taxonomy" id="40348"/>
    <lineage>
        <taxon>Eukaryota</taxon>
        <taxon>Metazoa</taxon>
        <taxon>Ecdysozoa</taxon>
        <taxon>Nematoda</taxon>
        <taxon>Chromadorea</taxon>
        <taxon>Rhabditida</taxon>
        <taxon>Rhabditina</taxon>
        <taxon>Rhabditomorpha</taxon>
        <taxon>Strongyloidea</taxon>
        <taxon>Strongylidae</taxon>
        <taxon>Strongylus</taxon>
    </lineage>
</organism>
<name>A0A3P7IXL6_STRVU</name>
<gene>
    <name evidence="2" type="ORF">SVUK_LOCUS5412</name>
</gene>
<keyword evidence="1" id="KW-0732">Signal</keyword>
<evidence type="ECO:0000313" key="2">
    <source>
        <dbReference type="EMBL" id="VDM70414.1"/>
    </source>
</evidence>
<reference evidence="2 3" key="1">
    <citation type="submission" date="2018-11" db="EMBL/GenBank/DDBJ databases">
        <authorList>
            <consortium name="Pathogen Informatics"/>
        </authorList>
    </citation>
    <scope>NUCLEOTIDE SEQUENCE [LARGE SCALE GENOMIC DNA]</scope>
</reference>
<evidence type="ECO:0000256" key="1">
    <source>
        <dbReference type="SAM" id="SignalP"/>
    </source>
</evidence>
<sequence>MYRLFALAILLAGEVIGKEKCRIGDDCASCIIAQEGDKCTEETTSESLYCDPKTKKADLHENAFLICNLVKNKLERKICGNGQYFIDGKCRTGHIRYKRQGIAGSGRV</sequence>
<keyword evidence="3" id="KW-1185">Reference proteome</keyword>
<accession>A0A3P7IXL6</accession>
<dbReference type="AlphaFoldDB" id="A0A3P7IXL6"/>
<dbReference type="EMBL" id="UYYB01015974">
    <property type="protein sequence ID" value="VDM70414.1"/>
    <property type="molecule type" value="Genomic_DNA"/>
</dbReference>
<dbReference type="Proteomes" id="UP000270094">
    <property type="component" value="Unassembled WGS sequence"/>
</dbReference>